<organism evidence="2 3">
    <name type="scientific">Acyrthosiphon pisum</name>
    <name type="common">Pea aphid</name>
    <dbReference type="NCBI Taxonomy" id="7029"/>
    <lineage>
        <taxon>Eukaryota</taxon>
        <taxon>Metazoa</taxon>
        <taxon>Ecdysozoa</taxon>
        <taxon>Arthropoda</taxon>
        <taxon>Hexapoda</taxon>
        <taxon>Insecta</taxon>
        <taxon>Pterygota</taxon>
        <taxon>Neoptera</taxon>
        <taxon>Paraneoptera</taxon>
        <taxon>Hemiptera</taxon>
        <taxon>Sternorrhyncha</taxon>
        <taxon>Aphidomorpha</taxon>
        <taxon>Aphidoidea</taxon>
        <taxon>Aphididae</taxon>
        <taxon>Macrosiphini</taxon>
        <taxon>Acyrthosiphon</taxon>
    </lineage>
</organism>
<protein>
    <submittedName>
        <fullName evidence="2">Uncharacterized protein</fullName>
    </submittedName>
</protein>
<evidence type="ECO:0000313" key="2">
    <source>
        <dbReference type="EnsemblMetazoa" id="XP_029342129.1"/>
    </source>
</evidence>
<dbReference type="KEGG" id="api:100573725"/>
<dbReference type="AlphaFoldDB" id="A0A8R2JMG6"/>
<reference evidence="2" key="2">
    <citation type="submission" date="2022-06" db="UniProtKB">
        <authorList>
            <consortium name="EnsemblMetazoa"/>
        </authorList>
    </citation>
    <scope>IDENTIFICATION</scope>
</reference>
<dbReference type="RefSeq" id="XP_029342129.1">
    <property type="nucleotide sequence ID" value="XM_029486269.1"/>
</dbReference>
<name>A0A8R2JMG6_ACYPI</name>
<evidence type="ECO:0000313" key="3">
    <source>
        <dbReference type="Proteomes" id="UP000007819"/>
    </source>
</evidence>
<dbReference type="OrthoDB" id="10555114at2759"/>
<feature type="compositionally biased region" description="Polar residues" evidence="1">
    <location>
        <begin position="45"/>
        <end position="56"/>
    </location>
</feature>
<reference evidence="3" key="1">
    <citation type="submission" date="2010-06" db="EMBL/GenBank/DDBJ databases">
        <authorList>
            <person name="Jiang H."/>
            <person name="Abraham K."/>
            <person name="Ali S."/>
            <person name="Alsbrooks S.L."/>
            <person name="Anim B.N."/>
            <person name="Anosike U.S."/>
            <person name="Attaway T."/>
            <person name="Bandaranaike D.P."/>
            <person name="Battles P.K."/>
            <person name="Bell S.N."/>
            <person name="Bell A.V."/>
            <person name="Beltran B."/>
            <person name="Bickham C."/>
            <person name="Bustamante Y."/>
            <person name="Caleb T."/>
            <person name="Canada A."/>
            <person name="Cardenas V."/>
            <person name="Carter K."/>
            <person name="Chacko J."/>
            <person name="Chandrabose M.N."/>
            <person name="Chavez D."/>
            <person name="Chavez A."/>
            <person name="Chen L."/>
            <person name="Chu H.-S."/>
            <person name="Claassen K.J."/>
            <person name="Cockrell R."/>
            <person name="Collins M."/>
            <person name="Cooper J.A."/>
            <person name="Cree A."/>
            <person name="Curry S.M."/>
            <person name="Da Y."/>
            <person name="Dao M.D."/>
            <person name="Das B."/>
            <person name="Davila M.-L."/>
            <person name="Davy-Carroll L."/>
            <person name="Denson S."/>
            <person name="Dinh H."/>
            <person name="Ebong V.E."/>
            <person name="Edwards J.R."/>
            <person name="Egan A."/>
            <person name="El-Daye J."/>
            <person name="Escobedo L."/>
            <person name="Fernandez S."/>
            <person name="Fernando P.R."/>
            <person name="Flagg N."/>
            <person name="Forbes L.D."/>
            <person name="Fowler R.G."/>
            <person name="Fu Q."/>
            <person name="Gabisi R.A."/>
            <person name="Ganer J."/>
            <person name="Garbino Pronczuk A."/>
            <person name="Garcia R.M."/>
            <person name="Garner T."/>
            <person name="Garrett T.E."/>
            <person name="Gonzalez D.A."/>
            <person name="Hamid H."/>
            <person name="Hawkins E.S."/>
            <person name="Hirani K."/>
            <person name="Hogues M.E."/>
            <person name="Hollins B."/>
            <person name="Hsiao C.-H."/>
            <person name="Jabil R."/>
            <person name="James M.L."/>
            <person name="Jhangiani S.N."/>
            <person name="Johnson B."/>
            <person name="Johnson Q."/>
            <person name="Joshi V."/>
            <person name="Kalu J.B."/>
            <person name="Kam C."/>
            <person name="Kashfia A."/>
            <person name="Keebler J."/>
            <person name="Kisamo H."/>
            <person name="Kovar C.L."/>
            <person name="Lago L.A."/>
            <person name="Lai C.-Y."/>
            <person name="Laidlaw J."/>
            <person name="Lara F."/>
            <person name="Le T.-K."/>
            <person name="Lee S.L."/>
            <person name="Legall F.H."/>
            <person name="Lemon S.J."/>
            <person name="Lewis L.R."/>
            <person name="Li B."/>
            <person name="Liu Y."/>
            <person name="Liu Y.-S."/>
            <person name="Lopez J."/>
            <person name="Lozado R.J."/>
            <person name="Lu J."/>
            <person name="Madu R.C."/>
            <person name="Maheshwari M."/>
            <person name="Maheshwari R."/>
            <person name="Malloy K."/>
            <person name="Martinez E."/>
            <person name="Mathew T."/>
            <person name="Mercado I.C."/>
            <person name="Mercado C."/>
            <person name="Meyer B."/>
            <person name="Montgomery K."/>
            <person name="Morgan M.B."/>
            <person name="Munidasa M."/>
            <person name="Nazareth L.V."/>
            <person name="Nelson J."/>
            <person name="Ng B.M."/>
            <person name="Nguyen N.B."/>
            <person name="Nguyen P.Q."/>
            <person name="Nguyen T."/>
            <person name="Obregon M."/>
            <person name="Okwuonu G.O."/>
            <person name="Onwere C.G."/>
            <person name="Orozco G."/>
            <person name="Parra A."/>
            <person name="Patel S."/>
            <person name="Patil S."/>
            <person name="Perez A."/>
            <person name="Perez Y."/>
            <person name="Pham C."/>
            <person name="Primus E.L."/>
            <person name="Pu L.-L."/>
            <person name="Puazo M."/>
            <person name="Qin X."/>
            <person name="Quiroz J.B."/>
            <person name="Reese J."/>
            <person name="Richards S."/>
            <person name="Rives C.M."/>
            <person name="Robberts R."/>
            <person name="Ruiz S.J."/>
            <person name="Ruiz M.J."/>
            <person name="Santibanez J."/>
            <person name="Schneider B.W."/>
            <person name="Sisson I."/>
            <person name="Smith M."/>
            <person name="Sodergren E."/>
            <person name="Song X.-Z."/>
            <person name="Song B.B."/>
            <person name="Summersgill H."/>
            <person name="Thelus R."/>
            <person name="Thornton R.D."/>
            <person name="Trejos Z.Y."/>
            <person name="Usmani K."/>
            <person name="Vattathil S."/>
            <person name="Villasana D."/>
            <person name="Walker D.L."/>
            <person name="Wang S."/>
            <person name="Wang K."/>
            <person name="White C.S."/>
            <person name="Williams A.C."/>
            <person name="Williamson J."/>
            <person name="Wilson K."/>
            <person name="Woghiren I.O."/>
            <person name="Woodworth J.R."/>
            <person name="Worley K.C."/>
            <person name="Wright R.A."/>
            <person name="Wu W."/>
            <person name="Young L."/>
            <person name="Zhang L."/>
            <person name="Zhang J."/>
            <person name="Zhu Y."/>
            <person name="Muzny D.M."/>
            <person name="Weinstock G."/>
            <person name="Gibbs R.A."/>
        </authorList>
    </citation>
    <scope>NUCLEOTIDE SEQUENCE [LARGE SCALE GENOMIC DNA]</scope>
    <source>
        <strain evidence="3">LSR1</strain>
    </source>
</reference>
<accession>A0A8R2JMG6</accession>
<feature type="region of interest" description="Disordered" evidence="1">
    <location>
        <begin position="1"/>
        <end position="60"/>
    </location>
</feature>
<feature type="compositionally biased region" description="Basic and acidic residues" evidence="1">
    <location>
        <begin position="1"/>
        <end position="17"/>
    </location>
</feature>
<dbReference type="Proteomes" id="UP000007819">
    <property type="component" value="Chromosome A1"/>
</dbReference>
<dbReference type="GeneID" id="100573725"/>
<proteinExistence type="predicted"/>
<evidence type="ECO:0000256" key="1">
    <source>
        <dbReference type="SAM" id="MobiDB-lite"/>
    </source>
</evidence>
<sequence length="235" mass="27667">MGKRNHEQENALSDSKRQNTHNISIAKRDDLDEQLFSRPAGHNTFKGSSNKRLQFNQDEDEQASVSELKRKNSGNFYFKFVNSPGYRNISFENDSNEQVVADDKSRNINNLLRNQLLRNITFLKYELKQVLSNQTVMLDKLDQMEKCLEQNSFNKPVMEVNGVDFSDCPLPINNIYDLQTFEDKISGDQSYKNQLVFDHRTLSYRRKKCEISCEKTYVKTFSRQFTIRVLLYRFD</sequence>
<keyword evidence="3" id="KW-1185">Reference proteome</keyword>
<dbReference type="EnsemblMetazoa" id="XM_029486269.1">
    <property type="protein sequence ID" value="XP_029342129.1"/>
    <property type="gene ID" value="LOC100573725"/>
</dbReference>